<sequence>GGFLAPPLSAFGDGMGWDDEDELDQQSVDASSLGVSASLENAVVGAPGGGGGGGGGNGKGKKKGMPAKNLMAERRRRKKLNDRLYMLRSVVPKISKVRNAPAVSSGHVQEVIKLVHYL</sequence>
<dbReference type="GO" id="GO:0043565">
    <property type="term" value="F:sequence-specific DNA binding"/>
    <property type="evidence" value="ECO:0007669"/>
    <property type="project" value="TreeGrafter"/>
</dbReference>
<dbReference type="EnsemblPlants" id="AET3Gv20979600.5">
    <property type="protein sequence ID" value="AET3Gv20979600.5"/>
    <property type="gene ID" value="AET3Gv20979600"/>
</dbReference>
<keyword evidence="5" id="KW-0539">Nucleus</keyword>
<dbReference type="PROSITE" id="PS50888">
    <property type="entry name" value="BHLH"/>
    <property type="match status" value="1"/>
</dbReference>
<evidence type="ECO:0000259" key="7">
    <source>
        <dbReference type="PROSITE" id="PS50888"/>
    </source>
</evidence>
<dbReference type="InterPro" id="IPR011598">
    <property type="entry name" value="bHLH_dom"/>
</dbReference>
<dbReference type="Pfam" id="PF00010">
    <property type="entry name" value="HLH"/>
    <property type="match status" value="1"/>
</dbReference>
<proteinExistence type="inferred from homology"/>
<dbReference type="Gene3D" id="4.10.280.10">
    <property type="entry name" value="Helix-loop-helix DNA-binding domain"/>
    <property type="match status" value="1"/>
</dbReference>
<dbReference type="PANTHER" id="PTHR31945:SF129">
    <property type="entry name" value="TRANSCRIPTION FACTOR SCREAM2"/>
    <property type="match status" value="1"/>
</dbReference>
<reference evidence="9" key="2">
    <citation type="journal article" date="2017" name="Nat. Plants">
        <title>The Aegilops tauschii genome reveals multiple impacts of transposons.</title>
        <authorList>
            <person name="Zhao G."/>
            <person name="Zou C."/>
            <person name="Li K."/>
            <person name="Wang K."/>
            <person name="Li T."/>
            <person name="Gao L."/>
            <person name="Zhang X."/>
            <person name="Wang H."/>
            <person name="Yang Z."/>
            <person name="Liu X."/>
            <person name="Jiang W."/>
            <person name="Mao L."/>
            <person name="Kong X."/>
            <person name="Jiao Y."/>
            <person name="Jia J."/>
        </authorList>
    </citation>
    <scope>NUCLEOTIDE SEQUENCE [LARGE SCALE GENOMIC DNA]</scope>
    <source>
        <strain evidence="9">cv. AL8/78</strain>
    </source>
</reference>
<dbReference type="Gramene" id="AET3Gv20979600.5">
    <property type="protein sequence ID" value="AET3Gv20979600.5"/>
    <property type="gene ID" value="AET3Gv20979600"/>
</dbReference>
<dbReference type="PANTHER" id="PTHR31945">
    <property type="entry name" value="TRANSCRIPTION FACTOR SCREAM2-RELATED"/>
    <property type="match status" value="1"/>
</dbReference>
<evidence type="ECO:0000313" key="9">
    <source>
        <dbReference type="Proteomes" id="UP000015105"/>
    </source>
</evidence>
<feature type="region of interest" description="Disordered" evidence="6">
    <location>
        <begin position="44"/>
        <end position="68"/>
    </location>
</feature>
<organism evidence="8 9">
    <name type="scientific">Aegilops tauschii subsp. strangulata</name>
    <name type="common">Goatgrass</name>
    <dbReference type="NCBI Taxonomy" id="200361"/>
    <lineage>
        <taxon>Eukaryota</taxon>
        <taxon>Viridiplantae</taxon>
        <taxon>Streptophyta</taxon>
        <taxon>Embryophyta</taxon>
        <taxon>Tracheophyta</taxon>
        <taxon>Spermatophyta</taxon>
        <taxon>Magnoliopsida</taxon>
        <taxon>Liliopsida</taxon>
        <taxon>Poales</taxon>
        <taxon>Poaceae</taxon>
        <taxon>BOP clade</taxon>
        <taxon>Pooideae</taxon>
        <taxon>Triticodae</taxon>
        <taxon>Triticeae</taxon>
        <taxon>Triticinae</taxon>
        <taxon>Aegilops</taxon>
    </lineage>
</organism>
<keyword evidence="4" id="KW-0804">Transcription</keyword>
<dbReference type="GO" id="GO:0005634">
    <property type="term" value="C:nucleus"/>
    <property type="evidence" value="ECO:0007669"/>
    <property type="project" value="UniProtKB-SubCell"/>
</dbReference>
<dbReference type="SUPFAM" id="SSF47459">
    <property type="entry name" value="HLH, helix-loop-helix DNA-binding domain"/>
    <property type="match status" value="1"/>
</dbReference>
<evidence type="ECO:0000313" key="8">
    <source>
        <dbReference type="EnsemblPlants" id="AET3Gv20979600.5"/>
    </source>
</evidence>
<accession>A0A453GEK4</accession>
<evidence type="ECO:0000256" key="5">
    <source>
        <dbReference type="ARBA" id="ARBA00023242"/>
    </source>
</evidence>
<comment type="similarity">
    <text evidence="2">Belongs to the bHLH protein family.</text>
</comment>
<dbReference type="InterPro" id="IPR036638">
    <property type="entry name" value="HLH_DNA-bd_sf"/>
</dbReference>
<dbReference type="InterPro" id="IPR051358">
    <property type="entry name" value="TF_AMS/ICE1/BHLH6-like"/>
</dbReference>
<reference evidence="8" key="4">
    <citation type="submission" date="2019-03" db="UniProtKB">
        <authorList>
            <consortium name="EnsemblPlants"/>
        </authorList>
    </citation>
    <scope>IDENTIFICATION</scope>
</reference>
<feature type="compositionally biased region" description="Gly residues" evidence="6">
    <location>
        <begin position="46"/>
        <end position="58"/>
    </location>
</feature>
<dbReference type="GO" id="GO:0003700">
    <property type="term" value="F:DNA-binding transcription factor activity"/>
    <property type="evidence" value="ECO:0007669"/>
    <property type="project" value="TreeGrafter"/>
</dbReference>
<keyword evidence="3" id="KW-0805">Transcription regulation</keyword>
<name>A0A453GEK4_AEGTS</name>
<evidence type="ECO:0000256" key="4">
    <source>
        <dbReference type="ARBA" id="ARBA00023163"/>
    </source>
</evidence>
<evidence type="ECO:0000256" key="2">
    <source>
        <dbReference type="ARBA" id="ARBA00005510"/>
    </source>
</evidence>
<reference evidence="9" key="1">
    <citation type="journal article" date="2014" name="Science">
        <title>Ancient hybridizations among the ancestral genomes of bread wheat.</title>
        <authorList>
            <consortium name="International Wheat Genome Sequencing Consortium,"/>
            <person name="Marcussen T."/>
            <person name="Sandve S.R."/>
            <person name="Heier L."/>
            <person name="Spannagl M."/>
            <person name="Pfeifer M."/>
            <person name="Jakobsen K.S."/>
            <person name="Wulff B.B."/>
            <person name="Steuernagel B."/>
            <person name="Mayer K.F."/>
            <person name="Olsen O.A."/>
        </authorList>
    </citation>
    <scope>NUCLEOTIDE SEQUENCE [LARGE SCALE GENOMIC DNA]</scope>
    <source>
        <strain evidence="9">cv. AL8/78</strain>
    </source>
</reference>
<keyword evidence="9" id="KW-1185">Reference proteome</keyword>
<feature type="domain" description="BHLH" evidence="7">
    <location>
        <begin position="64"/>
        <end position="118"/>
    </location>
</feature>
<evidence type="ECO:0000256" key="6">
    <source>
        <dbReference type="SAM" id="MobiDB-lite"/>
    </source>
</evidence>
<comment type="subcellular location">
    <subcellularLocation>
        <location evidence="1">Nucleus</location>
    </subcellularLocation>
</comment>
<evidence type="ECO:0000256" key="3">
    <source>
        <dbReference type="ARBA" id="ARBA00023015"/>
    </source>
</evidence>
<evidence type="ECO:0000256" key="1">
    <source>
        <dbReference type="ARBA" id="ARBA00004123"/>
    </source>
</evidence>
<protein>
    <recommendedName>
        <fullName evidence="7">BHLH domain-containing protein</fullName>
    </recommendedName>
</protein>
<reference evidence="8" key="5">
    <citation type="journal article" date="2021" name="G3 (Bethesda)">
        <title>Aegilops tauschii genome assembly Aet v5.0 features greater sequence contiguity and improved annotation.</title>
        <authorList>
            <person name="Wang L."/>
            <person name="Zhu T."/>
            <person name="Rodriguez J.C."/>
            <person name="Deal K.R."/>
            <person name="Dubcovsky J."/>
            <person name="McGuire P.E."/>
            <person name="Lux T."/>
            <person name="Spannagl M."/>
            <person name="Mayer K.F.X."/>
            <person name="Baldrich P."/>
            <person name="Meyers B.C."/>
            <person name="Huo N."/>
            <person name="Gu Y.Q."/>
            <person name="Zhou H."/>
            <person name="Devos K.M."/>
            <person name="Bennetzen J.L."/>
            <person name="Unver T."/>
            <person name="Budak H."/>
            <person name="Gulick P.J."/>
            <person name="Galiba G."/>
            <person name="Kalapos B."/>
            <person name="Nelson D.R."/>
            <person name="Li P."/>
            <person name="You F.M."/>
            <person name="Luo M.C."/>
            <person name="Dvorak J."/>
        </authorList>
    </citation>
    <scope>NUCLEOTIDE SEQUENCE [LARGE SCALE GENOMIC DNA]</scope>
    <source>
        <strain evidence="8">cv. AL8/78</strain>
    </source>
</reference>
<reference evidence="8" key="3">
    <citation type="journal article" date="2017" name="Nature">
        <title>Genome sequence of the progenitor of the wheat D genome Aegilops tauschii.</title>
        <authorList>
            <person name="Luo M.C."/>
            <person name="Gu Y.Q."/>
            <person name="Puiu D."/>
            <person name="Wang H."/>
            <person name="Twardziok S.O."/>
            <person name="Deal K.R."/>
            <person name="Huo N."/>
            <person name="Zhu T."/>
            <person name="Wang L."/>
            <person name="Wang Y."/>
            <person name="McGuire P.E."/>
            <person name="Liu S."/>
            <person name="Long H."/>
            <person name="Ramasamy R.K."/>
            <person name="Rodriguez J.C."/>
            <person name="Van S.L."/>
            <person name="Yuan L."/>
            <person name="Wang Z."/>
            <person name="Xia Z."/>
            <person name="Xiao L."/>
            <person name="Anderson O.D."/>
            <person name="Ouyang S."/>
            <person name="Liang Y."/>
            <person name="Zimin A.V."/>
            <person name="Pertea G."/>
            <person name="Qi P."/>
            <person name="Bennetzen J.L."/>
            <person name="Dai X."/>
            <person name="Dawson M.W."/>
            <person name="Muller H.G."/>
            <person name="Kugler K."/>
            <person name="Rivarola-Duarte L."/>
            <person name="Spannagl M."/>
            <person name="Mayer K.F.X."/>
            <person name="Lu F.H."/>
            <person name="Bevan M.W."/>
            <person name="Leroy P."/>
            <person name="Li P."/>
            <person name="You F.M."/>
            <person name="Sun Q."/>
            <person name="Liu Z."/>
            <person name="Lyons E."/>
            <person name="Wicker T."/>
            <person name="Salzberg S.L."/>
            <person name="Devos K.M."/>
            <person name="Dvorak J."/>
        </authorList>
    </citation>
    <scope>NUCLEOTIDE SEQUENCE [LARGE SCALE GENOMIC DNA]</scope>
    <source>
        <strain evidence="8">cv. AL8/78</strain>
    </source>
</reference>
<dbReference type="Proteomes" id="UP000015105">
    <property type="component" value="Chromosome 3D"/>
</dbReference>
<dbReference type="GO" id="GO:0046983">
    <property type="term" value="F:protein dimerization activity"/>
    <property type="evidence" value="ECO:0007669"/>
    <property type="project" value="InterPro"/>
</dbReference>
<dbReference type="AlphaFoldDB" id="A0A453GEK4"/>